<gene>
    <name evidence="2" type="ORF">Pmani_030329</name>
</gene>
<dbReference type="EMBL" id="JAWZYT010003685">
    <property type="protein sequence ID" value="KAK4297238.1"/>
    <property type="molecule type" value="Genomic_DNA"/>
</dbReference>
<evidence type="ECO:0000313" key="2">
    <source>
        <dbReference type="EMBL" id="KAK4297238.1"/>
    </source>
</evidence>
<accession>A0AAE1NW85</accession>
<evidence type="ECO:0000313" key="3">
    <source>
        <dbReference type="Proteomes" id="UP001292094"/>
    </source>
</evidence>
<keyword evidence="3" id="KW-1185">Reference proteome</keyword>
<protein>
    <submittedName>
        <fullName evidence="2">Uncharacterized protein</fullName>
    </submittedName>
</protein>
<feature type="region of interest" description="Disordered" evidence="1">
    <location>
        <begin position="44"/>
        <end position="92"/>
    </location>
</feature>
<feature type="region of interest" description="Disordered" evidence="1">
    <location>
        <begin position="1"/>
        <end position="25"/>
    </location>
</feature>
<organism evidence="2 3">
    <name type="scientific">Petrolisthes manimaculis</name>
    <dbReference type="NCBI Taxonomy" id="1843537"/>
    <lineage>
        <taxon>Eukaryota</taxon>
        <taxon>Metazoa</taxon>
        <taxon>Ecdysozoa</taxon>
        <taxon>Arthropoda</taxon>
        <taxon>Crustacea</taxon>
        <taxon>Multicrustacea</taxon>
        <taxon>Malacostraca</taxon>
        <taxon>Eumalacostraca</taxon>
        <taxon>Eucarida</taxon>
        <taxon>Decapoda</taxon>
        <taxon>Pleocyemata</taxon>
        <taxon>Anomura</taxon>
        <taxon>Galatheoidea</taxon>
        <taxon>Porcellanidae</taxon>
        <taxon>Petrolisthes</taxon>
    </lineage>
</organism>
<dbReference type="Proteomes" id="UP001292094">
    <property type="component" value="Unassembled WGS sequence"/>
</dbReference>
<dbReference type="AlphaFoldDB" id="A0AAE1NW85"/>
<name>A0AAE1NW85_9EUCA</name>
<comment type="caution">
    <text evidence="2">The sequence shown here is derived from an EMBL/GenBank/DDBJ whole genome shotgun (WGS) entry which is preliminary data.</text>
</comment>
<feature type="compositionally biased region" description="Polar residues" evidence="1">
    <location>
        <begin position="44"/>
        <end position="57"/>
    </location>
</feature>
<sequence>MLVVEIHQCSSQHGGRQKAGNKTWTPRDRIFRLHYPRFSVEIRQINQESPSESVSTNGRRRFIASSQWDTPPSGLAPPSQPSGNAHSKFPET</sequence>
<reference evidence="2" key="1">
    <citation type="submission" date="2023-11" db="EMBL/GenBank/DDBJ databases">
        <title>Genome assemblies of two species of porcelain crab, Petrolisthes cinctipes and Petrolisthes manimaculis (Anomura: Porcellanidae).</title>
        <authorList>
            <person name="Angst P."/>
        </authorList>
    </citation>
    <scope>NUCLEOTIDE SEQUENCE</scope>
    <source>
        <strain evidence="2">PB745_02</strain>
        <tissue evidence="2">Gill</tissue>
    </source>
</reference>
<evidence type="ECO:0000256" key="1">
    <source>
        <dbReference type="SAM" id="MobiDB-lite"/>
    </source>
</evidence>
<proteinExistence type="predicted"/>
<feature type="compositionally biased region" description="Polar residues" evidence="1">
    <location>
        <begin position="8"/>
        <end position="24"/>
    </location>
</feature>